<dbReference type="GO" id="GO:0005778">
    <property type="term" value="C:peroxisomal membrane"/>
    <property type="evidence" value="ECO:0007669"/>
    <property type="project" value="TreeGrafter"/>
</dbReference>
<dbReference type="InterPro" id="IPR050835">
    <property type="entry name" value="ABC_transporter_sub-D"/>
</dbReference>
<dbReference type="GO" id="GO:0042760">
    <property type="term" value="P:very long-chain fatty acid catabolic process"/>
    <property type="evidence" value="ECO:0007669"/>
    <property type="project" value="TreeGrafter"/>
</dbReference>
<dbReference type="InterPro" id="IPR027417">
    <property type="entry name" value="P-loop_NTPase"/>
</dbReference>
<gene>
    <name evidence="8" type="ORF">QR98_0049070</name>
</gene>
<name>A0A132A644_SARSC</name>
<evidence type="ECO:0000256" key="5">
    <source>
        <dbReference type="ARBA" id="ARBA00023136"/>
    </source>
</evidence>
<evidence type="ECO:0000256" key="3">
    <source>
        <dbReference type="ARBA" id="ARBA00022692"/>
    </source>
</evidence>
<dbReference type="OrthoDB" id="422637at2759"/>
<dbReference type="GO" id="GO:0007031">
    <property type="term" value="P:peroxisome organization"/>
    <property type="evidence" value="ECO:0007669"/>
    <property type="project" value="TreeGrafter"/>
</dbReference>
<dbReference type="Pfam" id="PF00005">
    <property type="entry name" value="ABC_tran"/>
    <property type="match status" value="1"/>
</dbReference>
<sequence>MSTVMSKLRDLSDRMGVPYPLMTKTVSGAIITLYLAKLTYPIVDHYLHPKQSDPKTEQFSGKISSPELLKSSVVEQRDDTLNGTTISSITICDSDLEYEDDDEDDLDTIAIDRNGAMAESCASNASDTLIRLINSNRKHYHCDEDSAYLNFGPKRSQKILAKLEELLVKFLLRIRSYTSINVSFVVQMIKLIRIMVPKVASLEVLLLIIHTISLISRTFLSIFVANLEGRVVKYIVRRDLQQFSYSMLRWILISLPATFLNSLIRFLESKLALAFRSRLVSYAYGLYFQNETYYSVSNLDGRLENADHSLTDDITTFAKHCAHMYSHVTKPLLDVAVVLFTLFHMGRQQGSTGLHGPALGTTIVFCTHLILRRCSPQFGKLVSEESRRKGFLRSVHSRVISNAEEIAFYRGGHIERSVLNQAYRSLIKQSNLIFKQRLWYVMLEQLLMKYLWSATGLVVIATPIMLSGKRNRTNLIEDISERTEYMMTSKNILISGSDAMERLLSSYKELTELVGYCERVAKMFTVFEEVGRGEFKRESHVKRGNKFSSTTMIVYDHNGMPKICGETVIVNDHIRLIDVPIVTPNCDIVVPSLTIKIIPNMHLLITGPNGCGKSSLFRILASLWPLFSGRLERPQTKEMFYIPQRPYMSLGTLRDQLIYPDSIKMMRKKGLTDSDLESILEKVHLKHIVHREGGWNVRRDWKDILSGVQNLHYSMNVPRPFRSMSKRKCMRQRKS</sequence>
<dbReference type="GO" id="GO:0005524">
    <property type="term" value="F:ATP binding"/>
    <property type="evidence" value="ECO:0007669"/>
    <property type="project" value="InterPro"/>
</dbReference>
<dbReference type="Gene3D" id="3.40.50.300">
    <property type="entry name" value="P-loop containing nucleotide triphosphate hydrolases"/>
    <property type="match status" value="1"/>
</dbReference>
<dbReference type="Proteomes" id="UP000616769">
    <property type="component" value="Unassembled WGS sequence"/>
</dbReference>
<dbReference type="InterPro" id="IPR011527">
    <property type="entry name" value="ABC1_TM_dom"/>
</dbReference>
<keyword evidence="2" id="KW-0813">Transport</keyword>
<comment type="similarity">
    <text evidence="1">Belongs to the ABC transporter superfamily. ABCD family. Peroxisomal fatty acyl CoA transporter (TC 3.A.1.203) subfamily.</text>
</comment>
<evidence type="ECO:0000313" key="8">
    <source>
        <dbReference type="EMBL" id="KPM06432.1"/>
    </source>
</evidence>
<evidence type="ECO:0000259" key="6">
    <source>
        <dbReference type="Pfam" id="PF00005"/>
    </source>
</evidence>
<dbReference type="SUPFAM" id="SSF52540">
    <property type="entry name" value="P-loop containing nucleoside triphosphate hydrolases"/>
    <property type="match status" value="1"/>
</dbReference>
<protein>
    <submittedName>
        <fullName evidence="8">ABC transporter sub-family D-like protein</fullName>
    </submittedName>
</protein>
<accession>A0A132A644</accession>
<dbReference type="GO" id="GO:0015910">
    <property type="term" value="P:long-chain fatty acid import into peroxisome"/>
    <property type="evidence" value="ECO:0007669"/>
    <property type="project" value="TreeGrafter"/>
</dbReference>
<evidence type="ECO:0000256" key="2">
    <source>
        <dbReference type="ARBA" id="ARBA00022448"/>
    </source>
</evidence>
<comment type="caution">
    <text evidence="8">The sequence shown here is derived from an EMBL/GenBank/DDBJ whole genome shotgun (WGS) entry which is preliminary data.</text>
</comment>
<feature type="domain" description="ABC transmembrane type-1" evidence="7">
    <location>
        <begin position="191"/>
        <end position="465"/>
    </location>
</feature>
<dbReference type="Pfam" id="PF06472">
    <property type="entry name" value="ABC_membrane_2"/>
    <property type="match status" value="1"/>
</dbReference>
<keyword evidence="3" id="KW-0812">Transmembrane</keyword>
<dbReference type="GO" id="GO:0006635">
    <property type="term" value="P:fatty acid beta-oxidation"/>
    <property type="evidence" value="ECO:0007669"/>
    <property type="project" value="TreeGrafter"/>
</dbReference>
<dbReference type="EMBL" id="JXLN01010875">
    <property type="protein sequence ID" value="KPM06432.1"/>
    <property type="molecule type" value="Genomic_DNA"/>
</dbReference>
<evidence type="ECO:0000256" key="4">
    <source>
        <dbReference type="ARBA" id="ARBA00022989"/>
    </source>
</evidence>
<keyword evidence="5" id="KW-0472">Membrane</keyword>
<keyword evidence="4" id="KW-1133">Transmembrane helix</keyword>
<dbReference type="GO" id="GO:0005324">
    <property type="term" value="F:long-chain fatty acid transmembrane transporter activity"/>
    <property type="evidence" value="ECO:0007669"/>
    <property type="project" value="TreeGrafter"/>
</dbReference>
<feature type="domain" description="ABC transporter" evidence="6">
    <location>
        <begin position="594"/>
        <end position="691"/>
    </location>
</feature>
<proteinExistence type="inferred from homology"/>
<dbReference type="GO" id="GO:0140359">
    <property type="term" value="F:ABC-type transporter activity"/>
    <property type="evidence" value="ECO:0007669"/>
    <property type="project" value="InterPro"/>
</dbReference>
<evidence type="ECO:0000313" key="9">
    <source>
        <dbReference type="Proteomes" id="UP000616769"/>
    </source>
</evidence>
<dbReference type="SUPFAM" id="SSF90123">
    <property type="entry name" value="ABC transporter transmembrane region"/>
    <property type="match status" value="1"/>
</dbReference>
<evidence type="ECO:0000256" key="1">
    <source>
        <dbReference type="ARBA" id="ARBA00008575"/>
    </source>
</evidence>
<reference evidence="8 9" key="1">
    <citation type="journal article" date="2015" name="Parasit. Vectors">
        <title>Draft genome of the scabies mite.</title>
        <authorList>
            <person name="Rider S.D.Jr."/>
            <person name="Morgan M.S."/>
            <person name="Arlian L.G."/>
        </authorList>
    </citation>
    <scope>NUCLEOTIDE SEQUENCE [LARGE SCALE GENOMIC DNA]</scope>
    <source>
        <strain evidence="8">Arlian Lab</strain>
    </source>
</reference>
<organism evidence="8 9">
    <name type="scientific">Sarcoptes scabiei</name>
    <name type="common">Itch mite</name>
    <name type="synonym">Acarus scabiei</name>
    <dbReference type="NCBI Taxonomy" id="52283"/>
    <lineage>
        <taxon>Eukaryota</taxon>
        <taxon>Metazoa</taxon>
        <taxon>Ecdysozoa</taxon>
        <taxon>Arthropoda</taxon>
        <taxon>Chelicerata</taxon>
        <taxon>Arachnida</taxon>
        <taxon>Acari</taxon>
        <taxon>Acariformes</taxon>
        <taxon>Sarcoptiformes</taxon>
        <taxon>Astigmata</taxon>
        <taxon>Psoroptidia</taxon>
        <taxon>Sarcoptoidea</taxon>
        <taxon>Sarcoptidae</taxon>
        <taxon>Sarcoptinae</taxon>
        <taxon>Sarcoptes</taxon>
    </lineage>
</organism>
<dbReference type="PANTHER" id="PTHR11384:SF67">
    <property type="entry name" value="ATP-BINDING CASSETTE SUB-FAMILY D MEMBER 1"/>
    <property type="match status" value="1"/>
</dbReference>
<dbReference type="GO" id="GO:0016887">
    <property type="term" value="F:ATP hydrolysis activity"/>
    <property type="evidence" value="ECO:0007669"/>
    <property type="project" value="InterPro"/>
</dbReference>
<dbReference type="InterPro" id="IPR036640">
    <property type="entry name" value="ABC1_TM_sf"/>
</dbReference>
<dbReference type="PANTHER" id="PTHR11384">
    <property type="entry name" value="ATP-BINDING CASSETTE, SUB-FAMILY D MEMBER"/>
    <property type="match status" value="1"/>
</dbReference>
<dbReference type="VEuPathDB" id="VectorBase:SSCA007557"/>
<evidence type="ECO:0000259" key="7">
    <source>
        <dbReference type="Pfam" id="PF06472"/>
    </source>
</evidence>
<dbReference type="AlphaFoldDB" id="A0A132A644"/>
<dbReference type="InterPro" id="IPR003439">
    <property type="entry name" value="ABC_transporter-like_ATP-bd"/>
</dbReference>